<dbReference type="InterPro" id="IPR036890">
    <property type="entry name" value="HATPase_C_sf"/>
</dbReference>
<gene>
    <name evidence="1" type="ORF">HA050_14485</name>
</gene>
<dbReference type="GO" id="GO:0005524">
    <property type="term" value="F:ATP binding"/>
    <property type="evidence" value="ECO:0007669"/>
    <property type="project" value="UniProtKB-KW"/>
</dbReference>
<dbReference type="Gene3D" id="3.30.565.10">
    <property type="entry name" value="Histidine kinase-like ATPase, C-terminal domain"/>
    <property type="match status" value="1"/>
</dbReference>
<comment type="caution">
    <text evidence="1">The sequence shown here is derived from an EMBL/GenBank/DDBJ whole genome shotgun (WGS) entry which is preliminary data.</text>
</comment>
<reference evidence="1 2" key="1">
    <citation type="submission" date="2020-03" db="EMBL/GenBank/DDBJ databases">
        <title>Draft genome sequence of environmentally isolated violet-colored cultures.</title>
        <authorList>
            <person name="Wilson H.S."/>
        </authorList>
    </citation>
    <scope>NUCLEOTIDE SEQUENCE [LARGE SCALE GENOMIC DNA]</scope>
    <source>
        <strain evidence="1 2">HSC-16F04</strain>
    </source>
</reference>
<dbReference type="EMBL" id="JAAOLX010000007">
    <property type="protein sequence ID" value="NHQ87320.1"/>
    <property type="molecule type" value="Genomic_DNA"/>
</dbReference>
<keyword evidence="2" id="KW-1185">Reference proteome</keyword>
<evidence type="ECO:0000313" key="1">
    <source>
        <dbReference type="EMBL" id="NHQ87320.1"/>
    </source>
</evidence>
<organism evidence="1 2">
    <name type="scientific">Iodobacter violaceini</name>
    <dbReference type="NCBI Taxonomy" id="3044271"/>
    <lineage>
        <taxon>Bacteria</taxon>
        <taxon>Pseudomonadati</taxon>
        <taxon>Pseudomonadota</taxon>
        <taxon>Betaproteobacteria</taxon>
        <taxon>Neisseriales</taxon>
        <taxon>Chitinibacteraceae</taxon>
        <taxon>Iodobacter</taxon>
    </lineage>
</organism>
<keyword evidence="1" id="KW-0547">Nucleotide-binding</keyword>
<name>A0ABX0KRP5_9NEIS</name>
<dbReference type="SUPFAM" id="SSF55874">
    <property type="entry name" value="ATPase domain of HSP90 chaperone/DNA topoisomerase II/histidine kinase"/>
    <property type="match status" value="1"/>
</dbReference>
<dbReference type="Proteomes" id="UP000712570">
    <property type="component" value="Unassembled WGS sequence"/>
</dbReference>
<accession>A0ABX0KRP5</accession>
<keyword evidence="1" id="KW-0067">ATP-binding</keyword>
<dbReference type="RefSeq" id="WP_166827545.1">
    <property type="nucleotide sequence ID" value="NZ_JAAOLX010000007.1"/>
</dbReference>
<proteinExistence type="predicted"/>
<evidence type="ECO:0000313" key="2">
    <source>
        <dbReference type="Proteomes" id="UP000712570"/>
    </source>
</evidence>
<sequence length="364" mass="40258">MLGQISEFLTQNPKSKARTIASRLAVDKSELNRLLHDNKDKFEQDEEFRWSIINSSCSIEFGGATWLTAEHFENAFSDNSPLDTSHTSVIFILKDGCKPMLDFIGRLLAFCNQLVSAGKKVTLDFEGPKSALSYLDRIGFFDVLNENIEVLPKRPSGNRSKAYKGNNDGVIEFRMIDPIAPDAEIPKLLQHSFVSCGGQSRSQSMFTVLAELYGNVIEHSQTTLPGFAGLQFYPKAKKIQTVISDNGLGIVGTLSQVVPQKYPHVALLMAAAEHPGVALLTEIFKVGALSQVNSDGRGLGLKLSGQIAEKFSARISIRQSNFELMVNYDRHGVNFDHHLNLPYLAGTHICFEFKLDASCDSRLN</sequence>
<protein>
    <submittedName>
        <fullName evidence="1">ATP-binding protein</fullName>
    </submittedName>
</protein>